<keyword evidence="4" id="KW-0808">Transferase</keyword>
<dbReference type="CDD" id="cd00130">
    <property type="entry name" value="PAS"/>
    <property type="match status" value="1"/>
</dbReference>
<keyword evidence="5" id="KW-0418">Kinase</keyword>
<dbReference type="SMART" id="SM00065">
    <property type="entry name" value="GAF"/>
    <property type="match status" value="1"/>
</dbReference>
<dbReference type="Proteomes" id="UP000663203">
    <property type="component" value="Chromosome"/>
</dbReference>
<organism evidence="9 10">
    <name type="scientific">Haloterrigena alkaliphila</name>
    <dbReference type="NCBI Taxonomy" id="2816475"/>
    <lineage>
        <taxon>Archaea</taxon>
        <taxon>Methanobacteriati</taxon>
        <taxon>Methanobacteriota</taxon>
        <taxon>Stenosarchaea group</taxon>
        <taxon>Halobacteria</taxon>
        <taxon>Halobacteriales</taxon>
        <taxon>Natrialbaceae</taxon>
        <taxon>Haloterrigena</taxon>
    </lineage>
</organism>
<dbReference type="Pfam" id="PF01590">
    <property type="entry name" value="GAF"/>
    <property type="match status" value="1"/>
</dbReference>
<evidence type="ECO:0000256" key="2">
    <source>
        <dbReference type="ARBA" id="ARBA00012438"/>
    </source>
</evidence>
<evidence type="ECO:0000256" key="6">
    <source>
        <dbReference type="SAM" id="Coils"/>
    </source>
</evidence>
<dbReference type="InterPro" id="IPR052162">
    <property type="entry name" value="Sensor_kinase/Photoreceptor"/>
</dbReference>
<accession>A0A8A2VHL4</accession>
<dbReference type="Gene3D" id="3.30.450.40">
    <property type="match status" value="1"/>
</dbReference>
<dbReference type="InterPro" id="IPR000014">
    <property type="entry name" value="PAS"/>
</dbReference>
<dbReference type="Gene3D" id="3.30.450.20">
    <property type="entry name" value="PAS domain"/>
    <property type="match status" value="1"/>
</dbReference>
<feature type="domain" description="PAS" evidence="8">
    <location>
        <begin position="11"/>
        <end position="55"/>
    </location>
</feature>
<proteinExistence type="predicted"/>
<evidence type="ECO:0000256" key="4">
    <source>
        <dbReference type="ARBA" id="ARBA00022679"/>
    </source>
</evidence>
<dbReference type="Gene3D" id="1.10.287.130">
    <property type="match status" value="1"/>
</dbReference>
<evidence type="ECO:0000259" key="8">
    <source>
        <dbReference type="PROSITE" id="PS50112"/>
    </source>
</evidence>
<dbReference type="EC" id="2.7.13.3" evidence="2"/>
<dbReference type="Gene3D" id="3.30.565.10">
    <property type="entry name" value="Histidine kinase-like ATPase, C-terminal domain"/>
    <property type="match status" value="1"/>
</dbReference>
<dbReference type="KEGG" id="hakz:J0X25_07725"/>
<keyword evidence="6" id="KW-0175">Coiled coil</keyword>
<dbReference type="InterPro" id="IPR036890">
    <property type="entry name" value="HATPase_C_sf"/>
</dbReference>
<dbReference type="AlphaFoldDB" id="A0A8A2VHL4"/>
<dbReference type="SUPFAM" id="SSF55781">
    <property type="entry name" value="GAF domain-like"/>
    <property type="match status" value="1"/>
</dbReference>
<evidence type="ECO:0000256" key="3">
    <source>
        <dbReference type="ARBA" id="ARBA00022553"/>
    </source>
</evidence>
<dbReference type="PANTHER" id="PTHR43304:SF1">
    <property type="entry name" value="PAC DOMAIN-CONTAINING PROTEIN"/>
    <property type="match status" value="1"/>
</dbReference>
<sequence length="521" mass="58962">MGDRSEPPEPHDDDASVVYERIADAVFALDEEWRFTFLNDRAERLLERSESELLGTVVWDDDAFESCRRAFERAFETRNPVSFDAFSQPIGARLEGRVHPSETGVTVCVREVSDRNGRENGTRERERALRDAYEVIADPDRPFDDQLEALLGVVRRTIGTEYAALSCVHEDANEYIFEAVDAPPNADLEAGDTAPLEATNCERVVSTERTLVLEDVDEDAPDLADRAGNAEWGISCYLGTPVTVDDEVYGTFCFYDLDARTEEFSDWEVTFVELLGNWVSAELERRRYERKLEESNERLEQFASTASHDLQEPLRMVTNYLSLLDRRYGDELDDDAEEFIDYAVDGAERMHDMIDGLLAYSRVETRGNSFEPVTLDAVLEDVHSDLKLRFEETDATLSSESLPRVEGDPDQLRQVFQNLVSNAIEYSDGSPRIRVSADHRGDECEIAVSDDGIGIDPDDQERIFEVFQRLHSHEEHDGTGIGLALCRRIVERHGGEIRVDSDPDEGATFRFTLPTATARES</sequence>
<dbReference type="GeneID" id="63187184"/>
<keyword evidence="3" id="KW-0597">Phosphoprotein</keyword>
<evidence type="ECO:0000313" key="9">
    <source>
        <dbReference type="EMBL" id="QSX00837.1"/>
    </source>
</evidence>
<dbReference type="SMART" id="SM00388">
    <property type="entry name" value="HisKA"/>
    <property type="match status" value="1"/>
</dbReference>
<dbReference type="PROSITE" id="PS50109">
    <property type="entry name" value="HIS_KIN"/>
    <property type="match status" value="1"/>
</dbReference>
<evidence type="ECO:0000256" key="5">
    <source>
        <dbReference type="ARBA" id="ARBA00022777"/>
    </source>
</evidence>
<dbReference type="PANTHER" id="PTHR43304">
    <property type="entry name" value="PHYTOCHROME-LIKE PROTEIN CPH1"/>
    <property type="match status" value="1"/>
</dbReference>
<keyword evidence="10" id="KW-1185">Reference proteome</keyword>
<evidence type="ECO:0000313" key="10">
    <source>
        <dbReference type="Proteomes" id="UP000663203"/>
    </source>
</evidence>
<dbReference type="SUPFAM" id="SSF47384">
    <property type="entry name" value="Homodimeric domain of signal transducing histidine kinase"/>
    <property type="match status" value="1"/>
</dbReference>
<dbReference type="GO" id="GO:0000155">
    <property type="term" value="F:phosphorelay sensor kinase activity"/>
    <property type="evidence" value="ECO:0007669"/>
    <property type="project" value="InterPro"/>
</dbReference>
<dbReference type="PRINTS" id="PR00344">
    <property type="entry name" value="BCTRLSENSOR"/>
</dbReference>
<dbReference type="EMBL" id="CP071462">
    <property type="protein sequence ID" value="QSX00837.1"/>
    <property type="molecule type" value="Genomic_DNA"/>
</dbReference>
<dbReference type="RefSeq" id="WP_207290554.1">
    <property type="nucleotide sequence ID" value="NZ_CP071462.1"/>
</dbReference>
<dbReference type="InterPro" id="IPR036097">
    <property type="entry name" value="HisK_dim/P_sf"/>
</dbReference>
<dbReference type="SMART" id="SM00091">
    <property type="entry name" value="PAS"/>
    <property type="match status" value="1"/>
</dbReference>
<dbReference type="SMART" id="SM00387">
    <property type="entry name" value="HATPase_c"/>
    <property type="match status" value="1"/>
</dbReference>
<evidence type="ECO:0000259" key="7">
    <source>
        <dbReference type="PROSITE" id="PS50109"/>
    </source>
</evidence>
<dbReference type="InterPro" id="IPR029016">
    <property type="entry name" value="GAF-like_dom_sf"/>
</dbReference>
<evidence type="ECO:0000256" key="1">
    <source>
        <dbReference type="ARBA" id="ARBA00000085"/>
    </source>
</evidence>
<dbReference type="FunFam" id="3.30.565.10:FF:000006">
    <property type="entry name" value="Sensor histidine kinase WalK"/>
    <property type="match status" value="1"/>
</dbReference>
<dbReference type="Pfam" id="PF02518">
    <property type="entry name" value="HATPase_c"/>
    <property type="match status" value="1"/>
</dbReference>
<dbReference type="InterPro" id="IPR003018">
    <property type="entry name" value="GAF"/>
</dbReference>
<dbReference type="InterPro" id="IPR035965">
    <property type="entry name" value="PAS-like_dom_sf"/>
</dbReference>
<name>A0A8A2VHL4_9EURY</name>
<protein>
    <recommendedName>
        <fullName evidence="2">histidine kinase</fullName>
        <ecNumber evidence="2">2.7.13.3</ecNumber>
    </recommendedName>
</protein>
<dbReference type="InterPro" id="IPR003594">
    <property type="entry name" value="HATPase_dom"/>
</dbReference>
<dbReference type="Pfam" id="PF13188">
    <property type="entry name" value="PAS_8"/>
    <property type="match status" value="1"/>
</dbReference>
<dbReference type="Pfam" id="PF00512">
    <property type="entry name" value="HisKA"/>
    <property type="match status" value="1"/>
</dbReference>
<gene>
    <name evidence="9" type="ORF">J0X25_07725</name>
</gene>
<dbReference type="InterPro" id="IPR003661">
    <property type="entry name" value="HisK_dim/P_dom"/>
</dbReference>
<dbReference type="SUPFAM" id="SSF55874">
    <property type="entry name" value="ATPase domain of HSP90 chaperone/DNA topoisomerase II/histidine kinase"/>
    <property type="match status" value="1"/>
</dbReference>
<reference evidence="9 10" key="1">
    <citation type="submission" date="2021-03" db="EMBL/GenBank/DDBJ databases">
        <title>Haloterrigena longa sp. nov. and Haloterrigena limicola sp. nov., extremely halophilic archaea isolated from a salt lake.</title>
        <authorList>
            <person name="Henglin C."/>
        </authorList>
    </citation>
    <scope>NUCLEOTIDE SEQUENCE [LARGE SCALE GENOMIC DNA]</scope>
    <source>
        <strain evidence="9 10">KZCA68</strain>
    </source>
</reference>
<comment type="catalytic activity">
    <reaction evidence="1">
        <text>ATP + protein L-histidine = ADP + protein N-phospho-L-histidine.</text>
        <dbReference type="EC" id="2.7.13.3"/>
    </reaction>
</comment>
<feature type="domain" description="Histidine kinase" evidence="7">
    <location>
        <begin position="305"/>
        <end position="517"/>
    </location>
</feature>
<dbReference type="InterPro" id="IPR004358">
    <property type="entry name" value="Sig_transdc_His_kin-like_C"/>
</dbReference>
<dbReference type="CDD" id="cd00082">
    <property type="entry name" value="HisKA"/>
    <property type="match status" value="1"/>
</dbReference>
<dbReference type="SUPFAM" id="SSF55785">
    <property type="entry name" value="PYP-like sensor domain (PAS domain)"/>
    <property type="match status" value="1"/>
</dbReference>
<dbReference type="InterPro" id="IPR005467">
    <property type="entry name" value="His_kinase_dom"/>
</dbReference>
<dbReference type="PROSITE" id="PS50112">
    <property type="entry name" value="PAS"/>
    <property type="match status" value="1"/>
</dbReference>
<feature type="coiled-coil region" evidence="6">
    <location>
        <begin position="278"/>
        <end position="305"/>
    </location>
</feature>